<accession>A0A9W9GX52</accession>
<dbReference type="GeneID" id="81407436"/>
<feature type="compositionally biased region" description="Basic and acidic residues" evidence="1">
    <location>
        <begin position="1036"/>
        <end position="1049"/>
    </location>
</feature>
<reference evidence="2" key="2">
    <citation type="journal article" date="2023" name="IMA Fungus">
        <title>Comparative genomic study of the Penicillium genus elucidates a diverse pangenome and 15 lateral gene transfer events.</title>
        <authorList>
            <person name="Petersen C."/>
            <person name="Sorensen T."/>
            <person name="Nielsen M.R."/>
            <person name="Sondergaard T.E."/>
            <person name="Sorensen J.L."/>
            <person name="Fitzpatrick D.A."/>
            <person name="Frisvad J.C."/>
            <person name="Nielsen K.L."/>
        </authorList>
    </citation>
    <scope>NUCLEOTIDE SEQUENCE</scope>
    <source>
        <strain evidence="2">IBT 22155</strain>
    </source>
</reference>
<dbReference type="EMBL" id="JAPQKL010000005">
    <property type="protein sequence ID" value="KAJ5131483.1"/>
    <property type="molecule type" value="Genomic_DNA"/>
</dbReference>
<feature type="compositionally biased region" description="Basic and acidic residues" evidence="1">
    <location>
        <begin position="811"/>
        <end position="820"/>
    </location>
</feature>
<dbReference type="InterPro" id="IPR022198">
    <property type="entry name" value="DUF3723"/>
</dbReference>
<feature type="compositionally biased region" description="Basic and acidic residues" evidence="1">
    <location>
        <begin position="616"/>
        <end position="627"/>
    </location>
</feature>
<protein>
    <submittedName>
        <fullName evidence="2">Uncharacterized protein</fullName>
    </submittedName>
</protein>
<feature type="compositionally biased region" description="Basic and acidic residues" evidence="1">
    <location>
        <begin position="827"/>
        <end position="878"/>
    </location>
</feature>
<reference evidence="2" key="1">
    <citation type="submission" date="2022-11" db="EMBL/GenBank/DDBJ databases">
        <authorList>
            <person name="Petersen C."/>
        </authorList>
    </citation>
    <scope>NUCLEOTIDE SEQUENCE</scope>
    <source>
        <strain evidence="2">IBT 22155</strain>
    </source>
</reference>
<dbReference type="RefSeq" id="XP_056521862.1">
    <property type="nucleotide sequence ID" value="XM_056668266.1"/>
</dbReference>
<gene>
    <name evidence="2" type="ORF">N7515_007522</name>
</gene>
<evidence type="ECO:0000313" key="3">
    <source>
        <dbReference type="Proteomes" id="UP001149079"/>
    </source>
</evidence>
<dbReference type="OrthoDB" id="4227485at2759"/>
<feature type="compositionally biased region" description="Basic and acidic residues" evidence="1">
    <location>
        <begin position="1100"/>
        <end position="1123"/>
    </location>
</feature>
<dbReference type="AlphaFoldDB" id="A0A9W9GX52"/>
<feature type="region of interest" description="Disordered" evidence="1">
    <location>
        <begin position="1000"/>
        <end position="1123"/>
    </location>
</feature>
<feature type="compositionally biased region" description="Polar residues" evidence="1">
    <location>
        <begin position="762"/>
        <end position="794"/>
    </location>
</feature>
<proteinExistence type="predicted"/>
<feature type="region of interest" description="Disordered" evidence="1">
    <location>
        <begin position="570"/>
        <end position="667"/>
    </location>
</feature>
<feature type="compositionally biased region" description="Basic and acidic residues" evidence="1">
    <location>
        <begin position="928"/>
        <end position="939"/>
    </location>
</feature>
<name>A0A9W9GX52_9EURO</name>
<comment type="caution">
    <text evidence="2">The sequence shown here is derived from an EMBL/GenBank/DDBJ whole genome shotgun (WGS) entry which is preliminary data.</text>
</comment>
<feature type="region of interest" description="Disordered" evidence="1">
    <location>
        <begin position="740"/>
        <end position="895"/>
    </location>
</feature>
<keyword evidence="3" id="KW-1185">Reference proteome</keyword>
<feature type="compositionally biased region" description="Basic residues" evidence="1">
    <location>
        <begin position="628"/>
        <end position="651"/>
    </location>
</feature>
<feature type="region of interest" description="Disordered" evidence="1">
    <location>
        <begin position="910"/>
        <end position="952"/>
    </location>
</feature>
<dbReference type="Proteomes" id="UP001149079">
    <property type="component" value="Unassembled WGS sequence"/>
</dbReference>
<feature type="compositionally biased region" description="Polar residues" evidence="1">
    <location>
        <begin position="1084"/>
        <end position="1096"/>
    </location>
</feature>
<dbReference type="Pfam" id="PF12520">
    <property type="entry name" value="DUF3723"/>
    <property type="match status" value="1"/>
</dbReference>
<organism evidence="2 3">
    <name type="scientific">Penicillium bovifimosum</name>
    <dbReference type="NCBI Taxonomy" id="126998"/>
    <lineage>
        <taxon>Eukaryota</taxon>
        <taxon>Fungi</taxon>
        <taxon>Dikarya</taxon>
        <taxon>Ascomycota</taxon>
        <taxon>Pezizomycotina</taxon>
        <taxon>Eurotiomycetes</taxon>
        <taxon>Eurotiomycetidae</taxon>
        <taxon>Eurotiales</taxon>
        <taxon>Aspergillaceae</taxon>
        <taxon>Penicillium</taxon>
    </lineage>
</organism>
<evidence type="ECO:0000256" key="1">
    <source>
        <dbReference type="SAM" id="MobiDB-lite"/>
    </source>
</evidence>
<evidence type="ECO:0000313" key="2">
    <source>
        <dbReference type="EMBL" id="KAJ5131483.1"/>
    </source>
</evidence>
<sequence>MDESMHTDPELQVLTERCRTYQGTAKINISQITPHPSISQHMNTKNVERLCEIFDKEGCRRLDIYNHVSAVVSRQHLHEALQAGRVNAADMMTDQPSRYPRLHFSTGSIQCLHGQHRLKAGEHYLPSIDQWWTVDLYLDDISPDLQTSLIDEYSNERVPSDGEIYLKVRQYRNEANAHFENRWLARLSDNKARRLRGLESHPSVRAAFDSLLVLPSLVIHGMQIGSLPQALAIYCDEEIVHALTRLLQYWSSLVGHDRAKMFKVDPHTVETLQLLAPGVSSKDRTTVKGLVYSGEVFSNFTESERASIWKRLKRTEGIIPSLYTFFKDLWYLESCANCIKRLITPSRSFPTIRTAMRAAFMSFDPTHAQFLIQTSEAGFRSYLHSQGDPAELGYRQLWLYAMRHYPKLSKKPQKKDPTAKPNREMVEPMILYEMAVLAKRLGFRSPQIEQLIQQSPDRQIAQDALLRARRPDRYRYNREEIESLIDKVSECFLRAVLLDHKLPAQFVGGRESKKETRCGHPQAEAQLQDCQFLFIDQLHGDSLQRERKATSTLVRRSVYFTFFSKLSIPHENNDTAGRSPTPDLPMSPLFIPSNRSPQGERERFGSAGTGAGQDNNLERQRLKDARRERRQQKQAKKLQRQQQRQQRRHRSSRADRHSIPYSRNLTLSPGYGMEIARIDSEGSRIGEIVEPASETGLGFAGSRGIISENKQGLPDMELEPAAADELEHGELIERDHGFSDYEESEHSHAGFGFAPSRPPTGQPSVGSRYTSTELQELQESTVSHGQISLMQPLQSPGEFRLTSMTSLPPHPDMESHERQQHLLAPGFEDHDSMAPTGKESKLLRLADAEDEQPRGGSEENVAGRESSKDVNMEAHASEQENEAAETAAQLSSSEEVERALAILEGRGASEIKSGPSRTVGTKSAALRESAKFKPYDRTQRLQQTRKLSIPPQETLEQDINALLRTADQEQTARPVTEIDFLKAQHHPLLEVNGEQSSWPVVSQVGLTQDQQQVPEERSDSVEFEPQPEISSSMDQNSERHGMRNIRSEQEEQLSESVPLDASPQVQVIADATQKDTLVERPSSLPESPAQTDTRTPTEIARSDKMPTEQDESRERGEGASDVAKHSAVTIMFRARDEHGDWNRLVRQMVVDPSDPSPVGRMASKNARERQATFYDQNLRQVPPGQCFDAAIEDGTNTIFMTFGDDLVVSEEAVNSIARVIEAGSDHDRPTKRRQ</sequence>
<feature type="compositionally biased region" description="Polar residues" evidence="1">
    <location>
        <begin position="1000"/>
        <end position="1013"/>
    </location>
</feature>